<reference evidence="2" key="1">
    <citation type="submission" date="2019-11" db="EMBL/GenBank/DDBJ databases">
        <title>Spread of Macrolides and rifampicin resistant Rhodococcus equi in clinical isolates in the USA.</title>
        <authorList>
            <person name="Alvarez-Narvaez S."/>
            <person name="Huber L."/>
            <person name="Cohen N.D."/>
            <person name="Slovis N."/>
            <person name="Greiter M."/>
            <person name="Giguere S."/>
            <person name="Hart K."/>
        </authorList>
    </citation>
    <scope>NUCLEOTIDE SEQUENCE</scope>
    <source>
        <strain evidence="2">Lh_17</strain>
    </source>
</reference>
<evidence type="ECO:0000313" key="3">
    <source>
        <dbReference type="EMBL" id="NKT81650.1"/>
    </source>
</evidence>
<feature type="region of interest" description="Disordered" evidence="1">
    <location>
        <begin position="124"/>
        <end position="160"/>
    </location>
</feature>
<evidence type="ECO:0000313" key="5">
    <source>
        <dbReference type="Proteomes" id="UP000808906"/>
    </source>
</evidence>
<dbReference type="Proteomes" id="UP000603463">
    <property type="component" value="Unassembled WGS sequence"/>
</dbReference>
<reference evidence="3" key="2">
    <citation type="journal article" date="2020" name="Environ. Microbiol.">
        <title>The novel and transferable erm(51) gene confers Macrolides, Lincosamides, and Streptogramins B (MLSB) resistance to clonal Rhodococcus equi in the environment.</title>
        <authorList>
            <person name="Huber L."/>
            <person name="Giguere S."/>
            <person name="Slovis N.M."/>
            <person name="Alvarez-Narvaez S."/>
            <person name="Hart K.A."/>
            <person name="Greiter M."/>
            <person name="Morris E.R.A."/>
            <person name="Cohen N.D."/>
        </authorList>
    </citation>
    <scope>NUCLEOTIDE SEQUENCE</scope>
    <source>
        <strain evidence="3">Lh_116_1</strain>
        <strain evidence="4">Lh_16_1</strain>
    </source>
</reference>
<dbReference type="EMBL" id="WVDC01000001">
    <property type="protein sequence ID" value="NKW40087.1"/>
    <property type="molecule type" value="Genomic_DNA"/>
</dbReference>
<sequence length="390" mass="43722">MRELVKMLSDSDTLDDLGIGQIRDAFGDLLFPGISTVQTRARYLLFVPWTYRRAARRHSGAELASRAANEERQLVNVLSSEGATDGLIGRRAGVRVKVLPSSIYWTGLKTYDILRADVRPSGLQQTRRFRPHEDGPDEAGSSDWSSSLPPAPDGYPKTVPGGFDLTATEAAWLREQMATAKPHPQFEHSLLSHLLRRSDAPDGAWSAPWDVDDLASAPAALPDLVHHAEMFSLVIQGARLLYNLLLAERYEKLGLTSLDAPADYYRELLDEWAARCESRRDDVTVWQLSDLWPLVTMKAPRISPATTQFVESWVNAVQSQDCHTLATDPALRRLVSDREFQNKRAQSRLRNDKLLATWQGASGTTPLVYRWFQARRIVTDIFEGLGRADS</sequence>
<dbReference type="Proteomes" id="UP000608063">
    <property type="component" value="Unassembled WGS sequence"/>
</dbReference>
<dbReference type="AlphaFoldDB" id="A0A9Q2PKP1"/>
<name>A0A9Q2PKP1_RHOHA</name>
<dbReference type="InterPro" id="IPR045941">
    <property type="entry name" value="DUF6361"/>
</dbReference>
<proteinExistence type="predicted"/>
<comment type="caution">
    <text evidence="2">The sequence shown here is derived from an EMBL/GenBank/DDBJ whole genome shotgun (WGS) entry which is preliminary data.</text>
</comment>
<evidence type="ECO:0000313" key="2">
    <source>
        <dbReference type="EMBL" id="MBM4567237.1"/>
    </source>
</evidence>
<organism evidence="2 5">
    <name type="scientific">Rhodococcus hoagii</name>
    <name type="common">Corynebacterium equii</name>
    <dbReference type="NCBI Taxonomy" id="43767"/>
    <lineage>
        <taxon>Bacteria</taxon>
        <taxon>Bacillati</taxon>
        <taxon>Actinomycetota</taxon>
        <taxon>Actinomycetes</taxon>
        <taxon>Mycobacteriales</taxon>
        <taxon>Nocardiaceae</taxon>
        <taxon>Prescottella</taxon>
    </lineage>
</organism>
<dbReference type="EMBL" id="WUXR01000008">
    <property type="protein sequence ID" value="MBM4567237.1"/>
    <property type="molecule type" value="Genomic_DNA"/>
</dbReference>
<dbReference type="EMBL" id="WVBC01000034">
    <property type="protein sequence ID" value="NKT81650.1"/>
    <property type="molecule type" value="Genomic_DNA"/>
</dbReference>
<protein>
    <submittedName>
        <fullName evidence="2">Uncharacterized protein</fullName>
    </submittedName>
</protein>
<accession>A0A9Q2PKP1</accession>
<dbReference type="Pfam" id="PF19888">
    <property type="entry name" value="DUF6361"/>
    <property type="match status" value="1"/>
</dbReference>
<gene>
    <name evidence="2" type="ORF">GS441_17830</name>
    <name evidence="3" type="ORF">GS882_26635</name>
    <name evidence="4" type="ORF">GS947_00270</name>
</gene>
<dbReference type="Proteomes" id="UP000808906">
    <property type="component" value="Unassembled WGS sequence"/>
</dbReference>
<evidence type="ECO:0000313" key="4">
    <source>
        <dbReference type="EMBL" id="NKW40087.1"/>
    </source>
</evidence>
<evidence type="ECO:0000256" key="1">
    <source>
        <dbReference type="SAM" id="MobiDB-lite"/>
    </source>
</evidence>